<proteinExistence type="inferred from homology"/>
<reference evidence="15 16" key="1">
    <citation type="submission" date="2019-01" db="EMBL/GenBank/DDBJ databases">
        <title>Filimonas sp. strain TTM-71.</title>
        <authorList>
            <person name="Chen W.-M."/>
        </authorList>
    </citation>
    <scope>NUCLEOTIDE SEQUENCE [LARGE SCALE GENOMIC DNA]</scope>
    <source>
        <strain evidence="15 16">TTM-71</strain>
    </source>
</reference>
<dbReference type="EMBL" id="SDHZ01000001">
    <property type="protein sequence ID" value="RXK86699.1"/>
    <property type="molecule type" value="Genomic_DNA"/>
</dbReference>
<dbReference type="Pfam" id="PF07715">
    <property type="entry name" value="Plug"/>
    <property type="match status" value="1"/>
</dbReference>
<dbReference type="Gene3D" id="2.40.170.20">
    <property type="entry name" value="TonB-dependent receptor, beta-barrel domain"/>
    <property type="match status" value="1"/>
</dbReference>
<keyword evidence="5 12" id="KW-0732">Signal</keyword>
<evidence type="ECO:0000256" key="9">
    <source>
        <dbReference type="ARBA" id="ARBA00023237"/>
    </source>
</evidence>
<feature type="signal peptide" evidence="12">
    <location>
        <begin position="1"/>
        <end position="19"/>
    </location>
</feature>
<keyword evidence="16" id="KW-1185">Reference proteome</keyword>
<dbReference type="GO" id="GO:0044718">
    <property type="term" value="P:siderophore transmembrane transport"/>
    <property type="evidence" value="ECO:0007669"/>
    <property type="project" value="TreeGrafter"/>
</dbReference>
<dbReference type="Gene3D" id="2.170.130.10">
    <property type="entry name" value="TonB-dependent receptor, plug domain"/>
    <property type="match status" value="1"/>
</dbReference>
<dbReference type="InterPro" id="IPR000531">
    <property type="entry name" value="Beta-barrel_TonB"/>
</dbReference>
<comment type="subcellular location">
    <subcellularLocation>
        <location evidence="1 10">Cell outer membrane</location>
        <topology evidence="1 10">Multi-pass membrane protein</topology>
    </subcellularLocation>
</comment>
<dbReference type="GO" id="GO:0009279">
    <property type="term" value="C:cell outer membrane"/>
    <property type="evidence" value="ECO:0007669"/>
    <property type="project" value="UniProtKB-SubCell"/>
</dbReference>
<evidence type="ECO:0000256" key="11">
    <source>
        <dbReference type="RuleBase" id="RU003357"/>
    </source>
</evidence>
<comment type="caution">
    <text evidence="15">The sequence shown here is derived from an EMBL/GenBank/DDBJ whole genome shotgun (WGS) entry which is preliminary data.</text>
</comment>
<evidence type="ECO:0000256" key="4">
    <source>
        <dbReference type="ARBA" id="ARBA00022692"/>
    </source>
</evidence>
<keyword evidence="6 11" id="KW-0798">TonB box</keyword>
<evidence type="ECO:0000256" key="1">
    <source>
        <dbReference type="ARBA" id="ARBA00004571"/>
    </source>
</evidence>
<dbReference type="Proteomes" id="UP000290545">
    <property type="component" value="Unassembled WGS sequence"/>
</dbReference>
<dbReference type="GO" id="GO:0015344">
    <property type="term" value="F:siderophore uptake transmembrane transporter activity"/>
    <property type="evidence" value="ECO:0007669"/>
    <property type="project" value="TreeGrafter"/>
</dbReference>
<evidence type="ECO:0000256" key="10">
    <source>
        <dbReference type="PROSITE-ProRule" id="PRU01360"/>
    </source>
</evidence>
<keyword evidence="7 10" id="KW-0472">Membrane</keyword>
<evidence type="ECO:0000259" key="14">
    <source>
        <dbReference type="Pfam" id="PF07715"/>
    </source>
</evidence>
<protein>
    <submittedName>
        <fullName evidence="15">TonB-dependent receptor</fullName>
    </submittedName>
</protein>
<keyword evidence="3 10" id="KW-1134">Transmembrane beta strand</keyword>
<dbReference type="InterPro" id="IPR012910">
    <property type="entry name" value="Plug_dom"/>
</dbReference>
<evidence type="ECO:0000256" key="5">
    <source>
        <dbReference type="ARBA" id="ARBA00022729"/>
    </source>
</evidence>
<sequence>MQKLLLSALMLLMARQSICQPPSRIDTSTGIHDLDEMVITGTMKAVRRTDSPIPVEVLTPQFFRKNPTPCLFESIGMVNGIQPQLNCNVCNTGDIHINGMEGPYTMILIDGMPIVSSLSTVYGLNGIPNSMVERIEVVKGPASSLYGSEAMGGIINVITKDAAHAPAISADVFATSWKEINADVAMKLKVGKTSGLLGINWFNYQSPVDHNKDGFTDLTLQNRISLFNKWNFGRARNRQASIAARYVYEDRWGGQMNWSRKWRGSDSIYGESITTRRWEFIGTYQLPLKEKIMAQLSYNWHDQGSYYGTTPYNANQQVAFAQLYWDKQFGSNHSFLLGGSYRYTLYDDNTPGTTAADGVTNQPAKTPLPGLFIQDEWTINSHHTLLGGYRYDYDKYHGHVHSPRLAYKYTPDNRHIIRASFGTGYRVVNLFTEDHAALSGAREVVIASALLPERSYNSNINYTHKIQYGRTFINMDLTGFYSWFTNKIIGDFDSDPTKIIYNNLNGHAISRGIAMNIDAVFPFPLKVLAGVTLQDVYQVNENTEGKMIKTVQLHAPRWSGNFVAGYSFNGGWSADLTGKWNGPMRLPIQPRDYRPEYSPWHCITNIQITKKIKDRLEIYGGVKNLFNFLPSDPLMRPFDPFNKHVNDPINNKEGYNFDTGYNYASLQGIRGFAGIRYQLR</sequence>
<dbReference type="Pfam" id="PF00593">
    <property type="entry name" value="TonB_dep_Rec_b-barrel"/>
    <property type="match status" value="1"/>
</dbReference>
<evidence type="ECO:0000259" key="13">
    <source>
        <dbReference type="Pfam" id="PF00593"/>
    </source>
</evidence>
<feature type="chain" id="PRO_5020622361" evidence="12">
    <location>
        <begin position="20"/>
        <end position="680"/>
    </location>
</feature>
<evidence type="ECO:0000256" key="7">
    <source>
        <dbReference type="ARBA" id="ARBA00023136"/>
    </source>
</evidence>
<dbReference type="OrthoDB" id="9760333at2"/>
<feature type="domain" description="TonB-dependent receptor-like beta-barrel" evidence="13">
    <location>
        <begin position="198"/>
        <end position="625"/>
    </location>
</feature>
<dbReference type="PROSITE" id="PS52016">
    <property type="entry name" value="TONB_DEPENDENT_REC_3"/>
    <property type="match status" value="1"/>
</dbReference>
<dbReference type="InterPro" id="IPR036942">
    <property type="entry name" value="Beta-barrel_TonB_sf"/>
</dbReference>
<organism evidence="15 16">
    <name type="scientific">Filimonas effusa</name>
    <dbReference type="NCBI Taxonomy" id="2508721"/>
    <lineage>
        <taxon>Bacteria</taxon>
        <taxon>Pseudomonadati</taxon>
        <taxon>Bacteroidota</taxon>
        <taxon>Chitinophagia</taxon>
        <taxon>Chitinophagales</taxon>
        <taxon>Chitinophagaceae</taxon>
        <taxon>Filimonas</taxon>
    </lineage>
</organism>
<dbReference type="AlphaFoldDB" id="A0A4Q1DDP4"/>
<dbReference type="PANTHER" id="PTHR30069:SF29">
    <property type="entry name" value="HEMOGLOBIN AND HEMOGLOBIN-HAPTOGLOBIN-BINDING PROTEIN 1-RELATED"/>
    <property type="match status" value="1"/>
</dbReference>
<keyword evidence="2 10" id="KW-0813">Transport</keyword>
<evidence type="ECO:0000256" key="2">
    <source>
        <dbReference type="ARBA" id="ARBA00022448"/>
    </source>
</evidence>
<name>A0A4Q1DDP4_9BACT</name>
<evidence type="ECO:0000313" key="15">
    <source>
        <dbReference type="EMBL" id="RXK86699.1"/>
    </source>
</evidence>
<evidence type="ECO:0000256" key="8">
    <source>
        <dbReference type="ARBA" id="ARBA00023170"/>
    </source>
</evidence>
<evidence type="ECO:0000256" key="3">
    <source>
        <dbReference type="ARBA" id="ARBA00022452"/>
    </source>
</evidence>
<dbReference type="SUPFAM" id="SSF56935">
    <property type="entry name" value="Porins"/>
    <property type="match status" value="1"/>
</dbReference>
<evidence type="ECO:0000256" key="6">
    <source>
        <dbReference type="ARBA" id="ARBA00023077"/>
    </source>
</evidence>
<evidence type="ECO:0000256" key="12">
    <source>
        <dbReference type="SAM" id="SignalP"/>
    </source>
</evidence>
<keyword evidence="9 10" id="KW-0998">Cell outer membrane</keyword>
<evidence type="ECO:0000313" key="16">
    <source>
        <dbReference type="Proteomes" id="UP000290545"/>
    </source>
</evidence>
<dbReference type="PANTHER" id="PTHR30069">
    <property type="entry name" value="TONB-DEPENDENT OUTER MEMBRANE RECEPTOR"/>
    <property type="match status" value="1"/>
</dbReference>
<accession>A0A4Q1DDP4</accession>
<keyword evidence="8 15" id="KW-0675">Receptor</keyword>
<feature type="domain" description="TonB-dependent receptor plug" evidence="14">
    <location>
        <begin position="49"/>
        <end position="154"/>
    </location>
</feature>
<comment type="similarity">
    <text evidence="10 11">Belongs to the TonB-dependent receptor family.</text>
</comment>
<dbReference type="InterPro" id="IPR039426">
    <property type="entry name" value="TonB-dep_rcpt-like"/>
</dbReference>
<dbReference type="InterPro" id="IPR037066">
    <property type="entry name" value="Plug_dom_sf"/>
</dbReference>
<gene>
    <name evidence="15" type="ORF">ESB13_07805</name>
</gene>
<dbReference type="RefSeq" id="WP_129002446.1">
    <property type="nucleotide sequence ID" value="NZ_SDHZ01000001.1"/>
</dbReference>
<keyword evidence="4 10" id="KW-0812">Transmembrane</keyword>